<accession>A0A7I8C1M2</accession>
<organism evidence="2 3">
    <name type="scientific">Paraburkholderia largidicola</name>
    <dbReference type="NCBI Taxonomy" id="3014751"/>
    <lineage>
        <taxon>Bacteria</taxon>
        <taxon>Pseudomonadati</taxon>
        <taxon>Pseudomonadota</taxon>
        <taxon>Betaproteobacteria</taxon>
        <taxon>Burkholderiales</taxon>
        <taxon>Burkholderiaceae</taxon>
        <taxon>Paraburkholderia</taxon>
    </lineage>
</organism>
<dbReference type="EMBL" id="AP023176">
    <property type="protein sequence ID" value="BCF94391.1"/>
    <property type="molecule type" value="Genomic_DNA"/>
</dbReference>
<feature type="compositionally biased region" description="Polar residues" evidence="1">
    <location>
        <begin position="45"/>
        <end position="59"/>
    </location>
</feature>
<reference evidence="2 3" key="1">
    <citation type="journal article" date="2020" name="Genes (Basel)">
        <title>Genomic Comparison of Insect Gut Symbionts from Divergent Burkholderia Subclades.</title>
        <authorList>
            <person name="Takeshita K."/>
            <person name="Kikuchi Y."/>
        </authorList>
    </citation>
    <scope>NUCLEOTIDE SEQUENCE [LARGE SCALE GENOMIC DNA]</scope>
    <source>
        <strain evidence="2 3">PGU16</strain>
        <plasmid evidence="2 3">PPGU16_p1</plasmid>
    </source>
</reference>
<sequence>MPYRLLTTIYKSFVETVDGSNPNLERPVKGRSSPPPNPKKRPSDKTSTASPPTSKNLSKNPRPYRPNSPRTVCKEI</sequence>
<evidence type="ECO:0000256" key="1">
    <source>
        <dbReference type="SAM" id="MobiDB-lite"/>
    </source>
</evidence>
<name>A0A7I8C1M2_9BURK</name>
<dbReference type="AlphaFoldDB" id="A0A7I8C1M2"/>
<evidence type="ECO:0000313" key="2">
    <source>
        <dbReference type="EMBL" id="BCF94391.1"/>
    </source>
</evidence>
<gene>
    <name evidence="2" type="ORF">PPGU16_74580</name>
</gene>
<keyword evidence="2" id="KW-0614">Plasmid</keyword>
<keyword evidence="3" id="KW-1185">Reference proteome</keyword>
<protein>
    <submittedName>
        <fullName evidence="2">Uncharacterized protein</fullName>
    </submittedName>
</protein>
<geneLocation type="plasmid" evidence="2 3">
    <name>PPGU16_p1</name>
</geneLocation>
<dbReference type="KEGG" id="plad:PPGU16_74580"/>
<dbReference type="Proteomes" id="UP000510888">
    <property type="component" value="Plasmid PPGU16_p1"/>
</dbReference>
<feature type="region of interest" description="Disordered" evidence="1">
    <location>
        <begin position="17"/>
        <end position="76"/>
    </location>
</feature>
<evidence type="ECO:0000313" key="3">
    <source>
        <dbReference type="Proteomes" id="UP000510888"/>
    </source>
</evidence>
<proteinExistence type="predicted"/>